<dbReference type="CDD" id="cd02231">
    <property type="entry name" value="cupin_BLL6423-like"/>
    <property type="match status" value="1"/>
</dbReference>
<dbReference type="Proteomes" id="UP000271337">
    <property type="component" value="Unassembled WGS sequence"/>
</dbReference>
<dbReference type="Gene3D" id="2.60.120.10">
    <property type="entry name" value="Jelly Rolls"/>
    <property type="match status" value="1"/>
</dbReference>
<dbReference type="EMBL" id="QWIL01001226">
    <property type="protein sequence ID" value="RMY06006.1"/>
    <property type="molecule type" value="Genomic_DNA"/>
</dbReference>
<accession>A0A3M6YSF5</accession>
<dbReference type="PANTHER" id="PTHR36156">
    <property type="entry name" value="SLR2101 PROTEIN"/>
    <property type="match status" value="1"/>
</dbReference>
<reference evidence="2 3" key="1">
    <citation type="journal article" date="2018" name="BMC Genomics">
        <title>Genomic evidence for intraspecific hybridization in a clonal and extremely halotolerant yeast.</title>
        <authorList>
            <person name="Gostincar C."/>
            <person name="Stajich J.E."/>
            <person name="Zupancic J."/>
            <person name="Zalar P."/>
            <person name="Gunde-Cimerman N."/>
        </authorList>
    </citation>
    <scope>NUCLEOTIDE SEQUENCE [LARGE SCALE GENOMIC DNA]</scope>
    <source>
        <strain evidence="2 3">EXF-6669</strain>
    </source>
</reference>
<dbReference type="OrthoDB" id="5840532at2759"/>
<dbReference type="InterPro" id="IPR047142">
    <property type="entry name" value="OryJ/VirC-like"/>
</dbReference>
<dbReference type="SUPFAM" id="SSF51182">
    <property type="entry name" value="RmlC-like cupins"/>
    <property type="match status" value="1"/>
</dbReference>
<proteinExistence type="predicted"/>
<gene>
    <name evidence="2" type="ORF">D0867_09838</name>
</gene>
<evidence type="ECO:0000313" key="3">
    <source>
        <dbReference type="Proteomes" id="UP000271337"/>
    </source>
</evidence>
<dbReference type="InterPro" id="IPR014710">
    <property type="entry name" value="RmlC-like_jellyroll"/>
</dbReference>
<name>A0A3M6YSF5_HORWE</name>
<organism evidence="2 3">
    <name type="scientific">Hortaea werneckii</name>
    <name type="common">Black yeast</name>
    <name type="synonym">Cladosporium werneckii</name>
    <dbReference type="NCBI Taxonomy" id="91943"/>
    <lineage>
        <taxon>Eukaryota</taxon>
        <taxon>Fungi</taxon>
        <taxon>Dikarya</taxon>
        <taxon>Ascomycota</taxon>
        <taxon>Pezizomycotina</taxon>
        <taxon>Dothideomycetes</taxon>
        <taxon>Dothideomycetidae</taxon>
        <taxon>Mycosphaerellales</taxon>
        <taxon>Teratosphaeriaceae</taxon>
        <taxon>Hortaea</taxon>
    </lineage>
</organism>
<comment type="caution">
    <text evidence="2">The sequence shown here is derived from an EMBL/GenBank/DDBJ whole genome shotgun (WGS) entry which is preliminary data.</text>
</comment>
<evidence type="ECO:0000259" key="1">
    <source>
        <dbReference type="Pfam" id="PF07883"/>
    </source>
</evidence>
<evidence type="ECO:0000313" key="2">
    <source>
        <dbReference type="EMBL" id="RMY06006.1"/>
    </source>
</evidence>
<sequence length="216" mass="23871">MAPNPQVLKYKLGNMAPNTGLPTINRLITTHNNKGEAIFSDAVASETPQTEVGGGAIFGLHYCSENFPVEMNQDKDIQAYQSYMNQAPGLVISSGTVLRTVGEFLLPWSPYQRDWHIDKALDMPPGALSPMHRTVSLDYGIVLEGDIELVLDSGETRPMKRGDIAIQRGTNHAWRNMSSEKWGRMLYVLQPSQPLQVAGKTFGEDLADMEGVRHST</sequence>
<feature type="domain" description="Cupin type-2" evidence="1">
    <location>
        <begin position="122"/>
        <end position="182"/>
    </location>
</feature>
<protein>
    <recommendedName>
        <fullName evidence="1">Cupin type-2 domain-containing protein</fullName>
    </recommendedName>
</protein>
<dbReference type="InterPro" id="IPR011051">
    <property type="entry name" value="RmlC_Cupin_sf"/>
</dbReference>
<dbReference type="PANTHER" id="PTHR36156:SF3">
    <property type="entry name" value="CUPIN 2 CONSERVED BARREL DOMAIN-CONTAINING PROTEIN"/>
    <property type="match status" value="1"/>
</dbReference>
<dbReference type="Pfam" id="PF07883">
    <property type="entry name" value="Cupin_2"/>
    <property type="match status" value="1"/>
</dbReference>
<dbReference type="AlphaFoldDB" id="A0A3M6YSF5"/>
<dbReference type="Gene3D" id="2.20.70.150">
    <property type="match status" value="1"/>
</dbReference>
<dbReference type="InterPro" id="IPR013096">
    <property type="entry name" value="Cupin_2"/>
</dbReference>